<accession>A0A1F8GLY6</accession>
<comment type="caution">
    <text evidence="2">The sequence shown here is derived from an EMBL/GenBank/DDBJ whole genome shotgun (WGS) entry which is preliminary data.</text>
</comment>
<dbReference type="InterPro" id="IPR036583">
    <property type="entry name" value="23S_rRNA_IVS_sf"/>
</dbReference>
<evidence type="ECO:0000256" key="1">
    <source>
        <dbReference type="SAM" id="MobiDB-lite"/>
    </source>
</evidence>
<feature type="region of interest" description="Disordered" evidence="1">
    <location>
        <begin position="36"/>
        <end position="68"/>
    </location>
</feature>
<dbReference type="EMBL" id="MGKL01000005">
    <property type="protein sequence ID" value="OGN26425.1"/>
    <property type="molecule type" value="Genomic_DNA"/>
</dbReference>
<dbReference type="CDD" id="cd16376">
    <property type="entry name" value="Avd_like"/>
    <property type="match status" value="1"/>
</dbReference>
<gene>
    <name evidence="2" type="ORF">A2925_03570</name>
</gene>
<protein>
    <recommendedName>
        <fullName evidence="4">Four helix bundle protein</fullName>
    </recommendedName>
</protein>
<evidence type="ECO:0000313" key="3">
    <source>
        <dbReference type="Proteomes" id="UP000178256"/>
    </source>
</evidence>
<dbReference type="InterPro" id="IPR055360">
    <property type="entry name" value="bAvd"/>
</dbReference>
<dbReference type="Gene3D" id="1.20.1440.60">
    <property type="entry name" value="23S rRNA-intervening sequence"/>
    <property type="match status" value="1"/>
</dbReference>
<reference evidence="2 3" key="1">
    <citation type="journal article" date="2016" name="Nat. Commun.">
        <title>Thousands of microbial genomes shed light on interconnected biogeochemical processes in an aquifer system.</title>
        <authorList>
            <person name="Anantharaman K."/>
            <person name="Brown C.T."/>
            <person name="Hug L.A."/>
            <person name="Sharon I."/>
            <person name="Castelle C.J."/>
            <person name="Probst A.J."/>
            <person name="Thomas B.C."/>
            <person name="Singh A."/>
            <person name="Wilkins M.J."/>
            <person name="Karaoz U."/>
            <person name="Brodie E.L."/>
            <person name="Williams K.H."/>
            <person name="Hubbard S.S."/>
            <person name="Banfield J.F."/>
        </authorList>
    </citation>
    <scope>NUCLEOTIDE SEQUENCE [LARGE SCALE GENOMIC DNA]</scope>
</reference>
<evidence type="ECO:0000313" key="2">
    <source>
        <dbReference type="EMBL" id="OGN26425.1"/>
    </source>
</evidence>
<dbReference type="Proteomes" id="UP000178256">
    <property type="component" value="Unassembled WGS sequence"/>
</dbReference>
<organism evidence="2 3">
    <name type="scientific">Candidatus Yanofskybacteria bacterium RIFCSPLOWO2_01_FULL_44_22</name>
    <dbReference type="NCBI Taxonomy" id="1802697"/>
    <lineage>
        <taxon>Bacteria</taxon>
        <taxon>Candidatus Yanofskyibacteriota</taxon>
    </lineage>
</organism>
<sequence length="68" mass="7816">MRLAWEIKSVNNNKYIILSEQLEKIGKQIGGWLKQLKNSPPLQAGRNMDSCETGRRPSDCQDSRRTRA</sequence>
<proteinExistence type="predicted"/>
<name>A0A1F8GLY6_9BACT</name>
<dbReference type="AlphaFoldDB" id="A0A1F8GLY6"/>
<evidence type="ECO:0008006" key="4">
    <source>
        <dbReference type="Google" id="ProtNLM"/>
    </source>
</evidence>
<feature type="compositionally biased region" description="Basic and acidic residues" evidence="1">
    <location>
        <begin position="52"/>
        <end position="68"/>
    </location>
</feature>